<proteinExistence type="predicted"/>
<accession>A0A4Y9Y8I9</accession>
<protein>
    <submittedName>
        <fullName evidence="2">Uncharacterized protein</fullName>
    </submittedName>
</protein>
<evidence type="ECO:0000256" key="1">
    <source>
        <dbReference type="SAM" id="Coils"/>
    </source>
</evidence>
<feature type="coiled-coil region" evidence="1">
    <location>
        <begin position="149"/>
        <end position="192"/>
    </location>
</feature>
<dbReference type="Proteomes" id="UP000298390">
    <property type="component" value="Unassembled WGS sequence"/>
</dbReference>
<comment type="caution">
    <text evidence="2">The sequence shown here is derived from an EMBL/GenBank/DDBJ whole genome shotgun (WGS) entry which is preliminary data.</text>
</comment>
<dbReference type="AlphaFoldDB" id="A0A4Y9Y8I9"/>
<organism evidence="2 3">
    <name type="scientific">Rhodofomes roseus</name>
    <dbReference type="NCBI Taxonomy" id="34475"/>
    <lineage>
        <taxon>Eukaryota</taxon>
        <taxon>Fungi</taxon>
        <taxon>Dikarya</taxon>
        <taxon>Basidiomycota</taxon>
        <taxon>Agaricomycotina</taxon>
        <taxon>Agaricomycetes</taxon>
        <taxon>Polyporales</taxon>
        <taxon>Rhodofomes</taxon>
    </lineage>
</organism>
<dbReference type="PANTHER" id="PTHR47501">
    <property type="entry name" value="TRANSPOSASE-RELATED"/>
    <property type="match status" value="1"/>
</dbReference>
<reference evidence="2 3" key="1">
    <citation type="submission" date="2019-01" db="EMBL/GenBank/DDBJ databases">
        <title>Genome sequencing of the rare red list fungi Fomitopsis rosea.</title>
        <authorList>
            <person name="Buettner E."/>
            <person name="Kellner H."/>
        </authorList>
    </citation>
    <scope>NUCLEOTIDE SEQUENCE [LARGE SCALE GENOMIC DNA]</scope>
    <source>
        <strain evidence="2 3">DSM 105464</strain>
    </source>
</reference>
<dbReference type="Gene3D" id="3.40.50.300">
    <property type="entry name" value="P-loop containing nucleotide triphosphate hydrolases"/>
    <property type="match status" value="1"/>
</dbReference>
<gene>
    <name evidence="2" type="ORF">EVJ58_g6152</name>
</gene>
<sequence>MYIVLLAICTLRGSPHSNLPLYCAQAWTRCHLWPLLTSTLEHVLCARIAPRERAGSHEDLTNMAKLQLATDRSAAGVLVSDPKVWDIKIDSYTLSFHGRLLIEGAEVSLNHGQRYGLLGENGSRKPSFIQSNADGKAEPSDINAADYIITSAREKVTKIEQRIEDLSVADDVDDLEIALEKSYEELEELDLIFKHVRGEGVEHPARSWVQPADDGTSHKGHVWWMADGYLKEGKLNPKVEPTQCGFLQVFAAWIIEDDLPFTTGESPGLARVFQYMQSKFLLPTDTTVRNTITTIFAKMHAELVKELAAVKSKIAYSTDTWTTAQMMYTFAGTIASFIDDDWQLIERLVDFRHLLC</sequence>
<keyword evidence="1" id="KW-0175">Coiled coil</keyword>
<evidence type="ECO:0000313" key="2">
    <source>
        <dbReference type="EMBL" id="TFY58846.1"/>
    </source>
</evidence>
<dbReference type="InterPro" id="IPR027417">
    <property type="entry name" value="P-loop_NTPase"/>
</dbReference>
<dbReference type="EMBL" id="SEKV01000335">
    <property type="protein sequence ID" value="TFY58846.1"/>
    <property type="molecule type" value="Genomic_DNA"/>
</dbReference>
<evidence type="ECO:0000313" key="3">
    <source>
        <dbReference type="Proteomes" id="UP000298390"/>
    </source>
</evidence>
<name>A0A4Y9Y8I9_9APHY</name>
<dbReference type="STRING" id="34475.A0A4Y9Y8I9"/>